<dbReference type="PANTHER" id="PTHR37812">
    <property type="entry name" value="MU-LIKE PROPHAGE FLUMU PROTEIN C"/>
    <property type="match status" value="1"/>
</dbReference>
<dbReference type="RefSeq" id="WP_390211470.1">
    <property type="nucleotide sequence ID" value="NZ_JBHLXJ010000008.1"/>
</dbReference>
<sequence length="146" mass="16576">MSDPNTDRVLSSAEGTVQLLIRLIGEGAAMRMMDPKALGGARYAFPKKETGLGAQSYAYLVDVVGTENAKRLCEHFDGDDVYIPKMTEHYRHQRNVRIVNAYNNGTSIRELVRDFEISDRRVWEILKTTDMTKKDHHLDEGQASLF</sequence>
<comment type="caution">
    <text evidence="2">The sequence shown here is derived from an EMBL/GenBank/DDBJ whole genome shotgun (WGS) entry which is preliminary data.</text>
</comment>
<dbReference type="InterPro" id="IPR052411">
    <property type="entry name" value="c-mor_Regulatory_Protein"/>
</dbReference>
<protein>
    <submittedName>
        <fullName evidence="2">Mor transcription activator family protein</fullName>
    </submittedName>
</protein>
<dbReference type="InterPro" id="IPR014875">
    <property type="entry name" value="Mor_transcription_activator"/>
</dbReference>
<dbReference type="Proteomes" id="UP001589844">
    <property type="component" value="Unassembled WGS sequence"/>
</dbReference>
<evidence type="ECO:0000313" key="2">
    <source>
        <dbReference type="EMBL" id="MFC0349708.1"/>
    </source>
</evidence>
<dbReference type="InterPro" id="IPR009057">
    <property type="entry name" value="Homeodomain-like_sf"/>
</dbReference>
<evidence type="ECO:0000259" key="1">
    <source>
        <dbReference type="Pfam" id="PF08765"/>
    </source>
</evidence>
<dbReference type="SUPFAM" id="SSF46689">
    <property type="entry name" value="Homeodomain-like"/>
    <property type="match status" value="1"/>
</dbReference>
<accession>A0ABV6ID28</accession>
<dbReference type="Pfam" id="PF08765">
    <property type="entry name" value="Mor"/>
    <property type="match status" value="1"/>
</dbReference>
<dbReference type="Gene3D" id="1.10.10.60">
    <property type="entry name" value="Homeodomain-like"/>
    <property type="match status" value="1"/>
</dbReference>
<gene>
    <name evidence="2" type="ORF">ACFFJH_07800</name>
</gene>
<evidence type="ECO:0000313" key="3">
    <source>
        <dbReference type="Proteomes" id="UP001589844"/>
    </source>
</evidence>
<keyword evidence="3" id="KW-1185">Reference proteome</keyword>
<name>A0ABV6ID28_9BURK</name>
<organism evidence="2 3">
    <name type="scientific">Undibacterium danionis</name>
    <dbReference type="NCBI Taxonomy" id="1812100"/>
    <lineage>
        <taxon>Bacteria</taxon>
        <taxon>Pseudomonadati</taxon>
        <taxon>Pseudomonadota</taxon>
        <taxon>Betaproteobacteria</taxon>
        <taxon>Burkholderiales</taxon>
        <taxon>Oxalobacteraceae</taxon>
        <taxon>Undibacterium</taxon>
    </lineage>
</organism>
<dbReference type="EMBL" id="JBHLXJ010000008">
    <property type="protein sequence ID" value="MFC0349708.1"/>
    <property type="molecule type" value="Genomic_DNA"/>
</dbReference>
<reference evidence="2 3" key="1">
    <citation type="submission" date="2024-09" db="EMBL/GenBank/DDBJ databases">
        <authorList>
            <person name="Sun Q."/>
            <person name="Mori K."/>
        </authorList>
    </citation>
    <scope>NUCLEOTIDE SEQUENCE [LARGE SCALE GENOMIC DNA]</scope>
    <source>
        <strain evidence="2 3">CCM 8677</strain>
    </source>
</reference>
<proteinExistence type="predicted"/>
<feature type="domain" description="Mor transcription activator" evidence="1">
    <location>
        <begin position="62"/>
        <end position="134"/>
    </location>
</feature>
<dbReference type="PANTHER" id="PTHR37812:SF1">
    <property type="entry name" value="MU-LIKE PROPHAGE FLUMU PROTEIN C"/>
    <property type="match status" value="1"/>
</dbReference>